<dbReference type="Proteomes" id="UP000198949">
    <property type="component" value="Unassembled WGS sequence"/>
</dbReference>
<evidence type="ECO:0000313" key="7">
    <source>
        <dbReference type="EMBL" id="SDD35404.1"/>
    </source>
</evidence>
<dbReference type="InterPro" id="IPR003148">
    <property type="entry name" value="RCK_N"/>
</dbReference>
<keyword evidence="8" id="KW-1185">Reference proteome</keyword>
<dbReference type="PANTHER" id="PTHR43833:SF8">
    <property type="entry name" value="TRK SYSTEM POTASSIUM UPTAKE PROTEIN TRKA"/>
    <property type="match status" value="1"/>
</dbReference>
<dbReference type="Gene3D" id="3.40.50.720">
    <property type="entry name" value="NAD(P)-binding Rossmann-like Domain"/>
    <property type="match status" value="1"/>
</dbReference>
<dbReference type="PROSITE" id="PS51202">
    <property type="entry name" value="RCK_C"/>
    <property type="match status" value="1"/>
</dbReference>
<dbReference type="PANTHER" id="PTHR43833">
    <property type="entry name" value="POTASSIUM CHANNEL PROTEIN 2-RELATED-RELATED"/>
    <property type="match status" value="1"/>
</dbReference>
<dbReference type="EMBL" id="FNAD01000003">
    <property type="protein sequence ID" value="SDD35404.1"/>
    <property type="molecule type" value="Genomic_DNA"/>
</dbReference>
<dbReference type="GO" id="GO:0005886">
    <property type="term" value="C:plasma membrane"/>
    <property type="evidence" value="ECO:0007669"/>
    <property type="project" value="InterPro"/>
</dbReference>
<dbReference type="STRING" id="58114.SAMN05216270_103281"/>
<evidence type="ECO:0000256" key="4">
    <source>
        <dbReference type="ARBA" id="ARBA00023027"/>
    </source>
</evidence>
<keyword evidence="2" id="KW-0813">Transport</keyword>
<dbReference type="SUPFAM" id="SSF116726">
    <property type="entry name" value="TrkA C-terminal domain-like"/>
    <property type="match status" value="1"/>
</dbReference>
<evidence type="ECO:0000256" key="3">
    <source>
        <dbReference type="ARBA" id="ARBA00022958"/>
    </source>
</evidence>
<dbReference type="PROSITE" id="PS51201">
    <property type="entry name" value="RCK_N"/>
    <property type="match status" value="1"/>
</dbReference>
<evidence type="ECO:0000259" key="6">
    <source>
        <dbReference type="PROSITE" id="PS51202"/>
    </source>
</evidence>
<dbReference type="AlphaFoldDB" id="A0A1G6U2H8"/>
<protein>
    <recommendedName>
        <fullName evidence="1">Trk system potassium uptake protein TrkA</fullName>
    </recommendedName>
</protein>
<dbReference type="InterPro" id="IPR036721">
    <property type="entry name" value="RCK_C_sf"/>
</dbReference>
<dbReference type="InterPro" id="IPR050721">
    <property type="entry name" value="Trk_Ktr_HKT_K-transport"/>
</dbReference>
<dbReference type="SUPFAM" id="SSF51735">
    <property type="entry name" value="NAD(P)-binding Rossmann-fold domains"/>
    <property type="match status" value="1"/>
</dbReference>
<dbReference type="Gene3D" id="3.30.70.1450">
    <property type="entry name" value="Regulator of K+ conductance, C-terminal domain"/>
    <property type="match status" value="1"/>
</dbReference>
<proteinExistence type="predicted"/>
<feature type="domain" description="RCK C-terminal" evidence="6">
    <location>
        <begin position="157"/>
        <end position="239"/>
    </location>
</feature>
<reference evidence="8" key="1">
    <citation type="submission" date="2016-10" db="EMBL/GenBank/DDBJ databases">
        <authorList>
            <person name="Varghese N."/>
            <person name="Submissions S."/>
        </authorList>
    </citation>
    <scope>NUCLEOTIDE SEQUENCE [LARGE SCALE GENOMIC DNA]</scope>
    <source>
        <strain evidence="8">CGMCC 4.3516</strain>
    </source>
</reference>
<evidence type="ECO:0000259" key="5">
    <source>
        <dbReference type="PROSITE" id="PS51201"/>
    </source>
</evidence>
<feature type="domain" description="RCK N-terminal" evidence="5">
    <location>
        <begin position="24"/>
        <end position="142"/>
    </location>
</feature>
<dbReference type="PRINTS" id="PR00335">
    <property type="entry name" value="KUPTAKETRKA"/>
</dbReference>
<keyword evidence="2" id="KW-0633">Potassium transport</keyword>
<dbReference type="InterPro" id="IPR006036">
    <property type="entry name" value="K_uptake_TrkA"/>
</dbReference>
<keyword evidence="2" id="KW-0406">Ion transport</keyword>
<dbReference type="Pfam" id="PF02254">
    <property type="entry name" value="TrkA_N"/>
    <property type="match status" value="1"/>
</dbReference>
<dbReference type="InterPro" id="IPR036291">
    <property type="entry name" value="NAD(P)-bd_dom_sf"/>
</dbReference>
<gene>
    <name evidence="7" type="ORF">SAMN05216270_103281</name>
</gene>
<evidence type="ECO:0000256" key="2">
    <source>
        <dbReference type="ARBA" id="ARBA00022538"/>
    </source>
</evidence>
<accession>A0A1G6U2H8</accession>
<sequence length="246" mass="26588">MRRERGGGPRGMVTSSALGMGWIRVHVVIMGCGRVGSSLARSLAERGHTVGIIDQNPKAFRRLGPDFDETTVRGVGFDREVLAKAGINRADAFVSVSSGDNSNIIAARVARENYGVPKVIARIYDPQRATVYERLGIPTVATVRWTADRLMRHLLPEDQEPLWRDPTASLSMVEVSCDEGWYGLALSALEQATGHRVAYVTRFGRATLPTASTVLQDGDQVYMLVADGDRAKIRQIAGAAPQGGAA</sequence>
<name>A0A1G6U2H8_9ACTN</name>
<organism evidence="7 8">
    <name type="scientific">Glycomyces harbinensis</name>
    <dbReference type="NCBI Taxonomy" id="58114"/>
    <lineage>
        <taxon>Bacteria</taxon>
        <taxon>Bacillati</taxon>
        <taxon>Actinomycetota</taxon>
        <taxon>Actinomycetes</taxon>
        <taxon>Glycomycetales</taxon>
        <taxon>Glycomycetaceae</taxon>
        <taxon>Glycomyces</taxon>
    </lineage>
</organism>
<dbReference type="InterPro" id="IPR006037">
    <property type="entry name" value="RCK_C"/>
</dbReference>
<evidence type="ECO:0000313" key="8">
    <source>
        <dbReference type="Proteomes" id="UP000198949"/>
    </source>
</evidence>
<keyword evidence="4" id="KW-0520">NAD</keyword>
<evidence type="ECO:0000256" key="1">
    <source>
        <dbReference type="ARBA" id="ARBA00017378"/>
    </source>
</evidence>
<dbReference type="GO" id="GO:0015079">
    <property type="term" value="F:potassium ion transmembrane transporter activity"/>
    <property type="evidence" value="ECO:0007669"/>
    <property type="project" value="InterPro"/>
</dbReference>
<keyword evidence="3" id="KW-0630">Potassium</keyword>